<dbReference type="GO" id="GO:0046872">
    <property type="term" value="F:metal ion binding"/>
    <property type="evidence" value="ECO:0007669"/>
    <property type="project" value="UniProtKB-KW"/>
</dbReference>
<protein>
    <recommendedName>
        <fullName evidence="12">Ribokinase</fullName>
        <shortName evidence="12">RK</shortName>
        <ecNumber evidence="12">2.7.1.15</ecNumber>
    </recommendedName>
</protein>
<dbReference type="EMBL" id="PDCG01000003">
    <property type="protein sequence ID" value="RBP97913.1"/>
    <property type="molecule type" value="Genomic_DNA"/>
</dbReference>
<dbReference type="Gene3D" id="1.10.260.40">
    <property type="entry name" value="lambda repressor-like DNA-binding domains"/>
    <property type="match status" value="1"/>
</dbReference>
<comment type="activity regulation">
    <text evidence="12">Activated by a monovalent cation that binds near, but not in, the active site. The most likely occupant of the site in vivo is potassium. Ion binding induces a conformational change that may alter substrate affinity.</text>
</comment>
<comment type="caution">
    <text evidence="14">The sequence shown here is derived from an EMBL/GenBank/DDBJ whole genome shotgun (WGS) entry which is preliminary data.</text>
</comment>
<feature type="binding site" evidence="12">
    <location>
        <position position="611"/>
    </location>
    <ligand>
        <name>K(+)</name>
        <dbReference type="ChEBI" id="CHEBI:29103"/>
    </ligand>
</feature>
<feature type="binding site" evidence="12">
    <location>
        <position position="607"/>
    </location>
    <ligand>
        <name>K(+)</name>
        <dbReference type="ChEBI" id="CHEBI:29103"/>
    </ligand>
</feature>
<dbReference type="GO" id="GO:0005524">
    <property type="term" value="F:ATP binding"/>
    <property type="evidence" value="ECO:0007669"/>
    <property type="project" value="UniProtKB-UniRule"/>
</dbReference>
<dbReference type="SUPFAM" id="SSF47413">
    <property type="entry name" value="lambda repressor-like DNA-binding domains"/>
    <property type="match status" value="1"/>
</dbReference>
<dbReference type="GO" id="GO:0003677">
    <property type="term" value="F:DNA binding"/>
    <property type="evidence" value="ECO:0007669"/>
    <property type="project" value="UniProtKB-KW"/>
</dbReference>
<feature type="binding site" evidence="12">
    <location>
        <position position="464"/>
    </location>
    <ligand>
        <name>substrate</name>
    </ligand>
</feature>
<dbReference type="PROSITE" id="PS00356">
    <property type="entry name" value="HTH_LACI_1"/>
    <property type="match status" value="1"/>
</dbReference>
<dbReference type="Pfam" id="PF13377">
    <property type="entry name" value="Peripla_BP_3"/>
    <property type="match status" value="1"/>
</dbReference>
<evidence type="ECO:0000256" key="7">
    <source>
        <dbReference type="ARBA" id="ARBA00022958"/>
    </source>
</evidence>
<dbReference type="PROSITE" id="PS50932">
    <property type="entry name" value="HTH_LACI_2"/>
    <property type="match status" value="1"/>
</dbReference>
<evidence type="ECO:0000256" key="5">
    <source>
        <dbReference type="ARBA" id="ARBA00022840"/>
    </source>
</evidence>
<dbReference type="InterPro" id="IPR000843">
    <property type="entry name" value="HTH_LacI"/>
</dbReference>
<dbReference type="SUPFAM" id="SSF53613">
    <property type="entry name" value="Ribokinase-like"/>
    <property type="match status" value="1"/>
</dbReference>
<dbReference type="InterPro" id="IPR002139">
    <property type="entry name" value="Ribo/fructo_kinase"/>
</dbReference>
<dbReference type="Pfam" id="PF00356">
    <property type="entry name" value="LacI"/>
    <property type="match status" value="1"/>
</dbReference>
<dbReference type="UniPathway" id="UPA00916">
    <property type="reaction ID" value="UER00889"/>
</dbReference>
<dbReference type="HAMAP" id="MF_01987">
    <property type="entry name" value="Ribokinase"/>
    <property type="match status" value="1"/>
</dbReference>
<evidence type="ECO:0000313" key="14">
    <source>
        <dbReference type="EMBL" id="RBP97913.1"/>
    </source>
</evidence>
<reference evidence="14 15" key="1">
    <citation type="submission" date="2017-10" db="EMBL/GenBank/DDBJ databases">
        <title>Bifidobacterium xylocopum sp. nov. and Bifidobacterium aemilianum sp. nov., from the carpenter bee (Xylocopa violacea) digestive tract.</title>
        <authorList>
            <person name="Alberoni D."/>
            <person name="Baffoni L."/>
            <person name="Di Gioia D."/>
            <person name="Gaggia F."/>
            <person name="Biavati B."/>
        </authorList>
    </citation>
    <scope>NUCLEOTIDE SEQUENCE [LARGE SCALE GENOMIC DNA]</scope>
    <source>
        <strain evidence="14 15">XV10</strain>
    </source>
</reference>
<gene>
    <name evidence="12" type="primary">rbsK</name>
    <name evidence="14" type="ORF">CRD60_04865</name>
</gene>
<feature type="binding site" evidence="12">
    <location>
        <position position="602"/>
    </location>
    <ligand>
        <name>K(+)</name>
        <dbReference type="ChEBI" id="CHEBI:29103"/>
    </ligand>
</feature>
<dbReference type="InterPro" id="IPR029056">
    <property type="entry name" value="Ribokinase-like"/>
</dbReference>
<evidence type="ECO:0000259" key="13">
    <source>
        <dbReference type="PROSITE" id="PS50932"/>
    </source>
</evidence>
<dbReference type="Gene3D" id="3.40.50.2300">
    <property type="match status" value="2"/>
</dbReference>
<keyword evidence="8" id="KW-0805">Transcription regulation</keyword>
<dbReference type="InterPro" id="IPR010982">
    <property type="entry name" value="Lambda_DNA-bd_dom_sf"/>
</dbReference>
<feature type="binding site" evidence="12">
    <location>
        <begin position="540"/>
        <end position="545"/>
    </location>
    <ligand>
        <name>ATP</name>
        <dbReference type="ChEBI" id="CHEBI:30616"/>
    </ligand>
</feature>
<keyword evidence="5 12" id="KW-0067">ATP-binding</keyword>
<dbReference type="GO" id="GO:0005737">
    <property type="term" value="C:cytoplasm"/>
    <property type="evidence" value="ECO:0007669"/>
    <property type="project" value="UniProtKB-SubCell"/>
</dbReference>
<keyword evidence="12" id="KW-0963">Cytoplasm</keyword>
<evidence type="ECO:0000313" key="15">
    <source>
        <dbReference type="Proteomes" id="UP000252530"/>
    </source>
</evidence>
<comment type="function">
    <text evidence="12">Catalyzes the phosphorylation of ribose at O-5 in a reaction requiring ATP and magnesium. The resulting D-ribose-5-phosphate can then be used either for sythesis of nucleotides, histidine, and tryptophan, or as a component of the pentose phosphate pathway.</text>
</comment>
<comment type="pathway">
    <text evidence="12">Carbohydrate metabolism; D-ribose degradation; D-ribose 5-phosphate from beta-D-ribopyranose: step 2/2.</text>
</comment>
<feature type="binding site" evidence="12">
    <location>
        <begin position="571"/>
        <end position="572"/>
    </location>
    <ligand>
        <name>ATP</name>
        <dbReference type="ChEBI" id="CHEBI:30616"/>
    </ligand>
</feature>
<keyword evidence="10" id="KW-0804">Transcription</keyword>
<dbReference type="PANTHER" id="PTHR10584:SF166">
    <property type="entry name" value="RIBOKINASE"/>
    <property type="match status" value="1"/>
</dbReference>
<dbReference type="GO" id="GO:0004747">
    <property type="term" value="F:ribokinase activity"/>
    <property type="evidence" value="ECO:0007669"/>
    <property type="project" value="UniProtKB-UniRule"/>
</dbReference>
<feature type="binding site" evidence="12">
    <location>
        <position position="568"/>
    </location>
    <ligand>
        <name>K(+)</name>
        <dbReference type="ChEBI" id="CHEBI:29103"/>
    </ligand>
</feature>
<comment type="catalytic activity">
    <reaction evidence="12">
        <text>D-ribose + ATP = D-ribose 5-phosphate + ADP + H(+)</text>
        <dbReference type="Rhea" id="RHEA:13697"/>
        <dbReference type="ChEBI" id="CHEBI:15378"/>
        <dbReference type="ChEBI" id="CHEBI:30616"/>
        <dbReference type="ChEBI" id="CHEBI:47013"/>
        <dbReference type="ChEBI" id="CHEBI:78346"/>
        <dbReference type="ChEBI" id="CHEBI:456216"/>
        <dbReference type="EC" id="2.7.1.15"/>
    </reaction>
</comment>
<dbReference type="Gene3D" id="3.40.1190.20">
    <property type="match status" value="1"/>
</dbReference>
<feature type="binding site" evidence="12">
    <location>
        <begin position="363"/>
        <end position="367"/>
    </location>
    <ligand>
        <name>substrate</name>
    </ligand>
</feature>
<comment type="cofactor">
    <cofactor evidence="12">
        <name>Mg(2+)</name>
        <dbReference type="ChEBI" id="CHEBI:18420"/>
    </cofactor>
    <text evidence="12">Requires a divalent cation, most likely magnesium in vivo, as an electrophilic catalyst to aid phosphoryl group transfer. It is the chelate of the metal and the nucleotide that is the actual substrate.</text>
</comment>
<dbReference type="InterPro" id="IPR046335">
    <property type="entry name" value="LacI/GalR-like_sensor"/>
</dbReference>
<feature type="binding site" evidence="12">
    <location>
        <position position="508"/>
    </location>
    <ligand>
        <name>ATP</name>
        <dbReference type="ChEBI" id="CHEBI:30616"/>
    </ligand>
</feature>
<dbReference type="AlphaFoldDB" id="A0A366K9W3"/>
<feature type="binding site" evidence="12">
    <location>
        <position position="605"/>
    </location>
    <ligand>
        <name>K(+)</name>
        <dbReference type="ChEBI" id="CHEBI:29103"/>
    </ligand>
</feature>
<feature type="binding site" evidence="12">
    <location>
        <begin position="335"/>
        <end position="337"/>
    </location>
    <ligand>
        <name>substrate</name>
    </ligand>
</feature>
<keyword evidence="11 12" id="KW-0119">Carbohydrate metabolism</keyword>
<keyword evidence="3 12" id="KW-0547">Nucleotide-binding</keyword>
<dbReference type="RefSeq" id="WP_113860162.1">
    <property type="nucleotide sequence ID" value="NZ_PDCG01000003.1"/>
</dbReference>
<evidence type="ECO:0000256" key="3">
    <source>
        <dbReference type="ARBA" id="ARBA00022741"/>
    </source>
</evidence>
<dbReference type="InterPro" id="IPR011611">
    <property type="entry name" value="PfkB_dom"/>
</dbReference>
<dbReference type="OrthoDB" id="9775849at2"/>
<dbReference type="CDD" id="cd01392">
    <property type="entry name" value="HTH_LacI"/>
    <property type="match status" value="1"/>
</dbReference>
<name>A0A366K9W3_9BIFI</name>
<dbReference type="InterPro" id="IPR028082">
    <property type="entry name" value="Peripla_BP_I"/>
</dbReference>
<dbReference type="CDD" id="cd01174">
    <property type="entry name" value="ribokinase"/>
    <property type="match status" value="1"/>
</dbReference>
<comment type="subcellular location">
    <subcellularLocation>
        <location evidence="12">Cytoplasm</location>
    </subcellularLocation>
</comment>
<organism evidence="14 15">
    <name type="scientific">Bifidobacterium aemilianum</name>
    <dbReference type="NCBI Taxonomy" id="2493120"/>
    <lineage>
        <taxon>Bacteria</taxon>
        <taxon>Bacillati</taxon>
        <taxon>Actinomycetota</taxon>
        <taxon>Actinomycetes</taxon>
        <taxon>Bifidobacteriales</taxon>
        <taxon>Bifidobacteriaceae</taxon>
        <taxon>Bifidobacterium</taxon>
    </lineage>
</organism>
<evidence type="ECO:0000256" key="11">
    <source>
        <dbReference type="ARBA" id="ARBA00023277"/>
    </source>
</evidence>
<dbReference type="InterPro" id="IPR011877">
    <property type="entry name" value="Ribokinase"/>
</dbReference>
<evidence type="ECO:0000256" key="1">
    <source>
        <dbReference type="ARBA" id="ARBA00022679"/>
    </source>
</evidence>
<dbReference type="SMART" id="SM00354">
    <property type="entry name" value="HTH_LACI"/>
    <property type="match status" value="1"/>
</dbReference>
<dbReference type="Pfam" id="PF00294">
    <property type="entry name" value="PfkB"/>
    <property type="match status" value="1"/>
</dbReference>
<dbReference type="GO" id="GO:0019303">
    <property type="term" value="P:D-ribose catabolic process"/>
    <property type="evidence" value="ECO:0007669"/>
    <property type="project" value="UniProtKB-UniRule"/>
</dbReference>
<dbReference type="GO" id="GO:0006355">
    <property type="term" value="P:regulation of DNA-templated transcription"/>
    <property type="evidence" value="ECO:0007669"/>
    <property type="project" value="InterPro"/>
</dbReference>
<keyword evidence="6 12" id="KW-0460">Magnesium</keyword>
<keyword evidence="1 12" id="KW-0808">Transferase</keyword>
<evidence type="ECO:0000256" key="2">
    <source>
        <dbReference type="ARBA" id="ARBA00022723"/>
    </source>
</evidence>
<dbReference type="PRINTS" id="PR00990">
    <property type="entry name" value="RIBOKINASE"/>
</dbReference>
<feature type="binding site" evidence="12">
    <location>
        <position position="596"/>
    </location>
    <ligand>
        <name>ATP</name>
        <dbReference type="ChEBI" id="CHEBI:30616"/>
    </ligand>
</feature>
<dbReference type="CDD" id="cd06267">
    <property type="entry name" value="PBP1_LacI_sugar_binding-like"/>
    <property type="match status" value="1"/>
</dbReference>
<feature type="binding site" evidence="12">
    <location>
        <position position="566"/>
    </location>
    <ligand>
        <name>K(+)</name>
        <dbReference type="ChEBI" id="CHEBI:29103"/>
    </ligand>
</feature>
<sequence>MKITDIANMAGVSTSTVSKIVNGKDSGISEETRNKVLTIVRQYHYTPYASSSKSMRTWTIAVLLRSPISFDSTLDGIVQKAQANGYSILTFNSYSSSEQEKQNIAAINRHNVDGIIWEPVSNESHARGLELDGKEPPILIIGPHGGDQSLLLPYKDAAYRLTEELINQGHKRIGCLITQGRRTEEFLHGFKSCLFDHSVPYQDDLTYYELNDDLIDRIRRGELTGFIASHYRKALAFSQLAKSLHYRIPSDLSLVSLKNDDKEALTYPGGIEISTYTMRNSDFGSYLCGKLIAAIEHKEESQASFVQDFMLDNLTTLGRPAPPHLQSMVVVGSINIDTYMKVPELPHEGATVTTNSAIRSPGGKGINQAVGAAKLGHQVSLIGNVGADEGADLVFKELVRWGIDSSGITRCPQQATGKALIFVDPNGESMISILSEANATLDTDSILRQEHLFEHCGYCLIQSEIPLEVVGAAARTAHHHQAKTILKPSSINHIPNAILKDIDILVPNLNELDIIQPGDDSMEEKARKLLERGAGCMVVTMGEEGAYLRTPSCERYYPAENFSAVDNTGAGDAFISALASYLMRGYDIEEAVSIANYAAGSSISHRGVIGSLIDRLTLDTHTNRMNLNE</sequence>
<comment type="similarity">
    <text evidence="12">Belongs to the carbohydrate kinase PfkB family. Ribokinase subfamily.</text>
</comment>
<evidence type="ECO:0000256" key="6">
    <source>
        <dbReference type="ARBA" id="ARBA00022842"/>
    </source>
</evidence>
<evidence type="ECO:0000256" key="12">
    <source>
        <dbReference type="HAMAP-Rule" id="MF_01987"/>
    </source>
</evidence>
<dbReference type="Proteomes" id="UP000252530">
    <property type="component" value="Unassembled WGS sequence"/>
</dbReference>
<dbReference type="SUPFAM" id="SSF53822">
    <property type="entry name" value="Periplasmic binding protein-like I"/>
    <property type="match status" value="1"/>
</dbReference>
<dbReference type="EC" id="2.7.1.15" evidence="12"/>
<keyword evidence="4 12" id="KW-0418">Kinase</keyword>
<comment type="caution">
    <text evidence="12">Lacks conserved residue(s) required for the propagation of feature annotation.</text>
</comment>
<evidence type="ECO:0000256" key="10">
    <source>
        <dbReference type="ARBA" id="ARBA00023163"/>
    </source>
</evidence>
<evidence type="ECO:0000256" key="9">
    <source>
        <dbReference type="ARBA" id="ARBA00023125"/>
    </source>
</evidence>
<keyword evidence="15" id="KW-1185">Reference proteome</keyword>
<evidence type="ECO:0000256" key="8">
    <source>
        <dbReference type="ARBA" id="ARBA00023015"/>
    </source>
</evidence>
<proteinExistence type="inferred from homology"/>
<keyword evidence="7 12" id="KW-0630">Potassium</keyword>
<accession>A0A366K9W3</accession>
<dbReference type="PANTHER" id="PTHR10584">
    <property type="entry name" value="SUGAR KINASE"/>
    <property type="match status" value="1"/>
</dbReference>
<feature type="domain" description="HTH lacI-type" evidence="13">
    <location>
        <begin position="1"/>
        <end position="54"/>
    </location>
</feature>
<comment type="subunit">
    <text evidence="12">Homodimer.</text>
</comment>
<keyword evidence="2 12" id="KW-0479">Metal-binding</keyword>
<keyword evidence="9" id="KW-0238">DNA-binding</keyword>
<feature type="active site" description="Proton acceptor" evidence="12">
    <location>
        <position position="572"/>
    </location>
</feature>
<feature type="binding site" evidence="12">
    <location>
        <position position="572"/>
    </location>
    <ligand>
        <name>substrate</name>
    </ligand>
</feature>
<evidence type="ECO:0000256" key="4">
    <source>
        <dbReference type="ARBA" id="ARBA00022777"/>
    </source>
</evidence>